<keyword evidence="3" id="KW-1185">Reference proteome</keyword>
<dbReference type="Pfam" id="PF02209">
    <property type="entry name" value="VHP"/>
    <property type="match status" value="1"/>
</dbReference>
<dbReference type="SMART" id="SM00153">
    <property type="entry name" value="VHP"/>
    <property type="match status" value="1"/>
</dbReference>
<dbReference type="PROSITE" id="PS51089">
    <property type="entry name" value="HP"/>
    <property type="match status" value="1"/>
</dbReference>
<dbReference type="Gene3D" id="1.10.950.10">
    <property type="entry name" value="Villin headpiece domain"/>
    <property type="match status" value="1"/>
</dbReference>
<gene>
    <name evidence="2" type="ORF">EWB00_010093</name>
</gene>
<dbReference type="PANTHER" id="PTHR24213:SF9">
    <property type="entry name" value="UNCOORDINATED 115A, ISOFORM B-RELATED"/>
    <property type="match status" value="1"/>
</dbReference>
<dbReference type="InterPro" id="IPR036886">
    <property type="entry name" value="Villin_headpiece_dom_sf"/>
</dbReference>
<dbReference type="GO" id="GO:0015629">
    <property type="term" value="C:actin cytoskeleton"/>
    <property type="evidence" value="ECO:0007669"/>
    <property type="project" value="TreeGrafter"/>
</dbReference>
<dbReference type="InterPro" id="IPR003128">
    <property type="entry name" value="Villin_headpiece"/>
</dbReference>
<evidence type="ECO:0000313" key="3">
    <source>
        <dbReference type="Proteomes" id="UP000311919"/>
    </source>
</evidence>
<organism evidence="2 3">
    <name type="scientific">Schistosoma japonicum</name>
    <name type="common">Blood fluke</name>
    <dbReference type="NCBI Taxonomy" id="6182"/>
    <lineage>
        <taxon>Eukaryota</taxon>
        <taxon>Metazoa</taxon>
        <taxon>Spiralia</taxon>
        <taxon>Lophotrochozoa</taxon>
        <taxon>Platyhelminthes</taxon>
        <taxon>Trematoda</taxon>
        <taxon>Digenea</taxon>
        <taxon>Strigeidida</taxon>
        <taxon>Schistosomatoidea</taxon>
        <taxon>Schistosomatidae</taxon>
        <taxon>Schistosoma</taxon>
    </lineage>
</organism>
<comment type="caution">
    <text evidence="2">The sequence shown here is derived from an EMBL/GenBank/DDBJ whole genome shotgun (WGS) entry which is preliminary data.</text>
</comment>
<evidence type="ECO:0000313" key="2">
    <source>
        <dbReference type="EMBL" id="TNN18615.1"/>
    </source>
</evidence>
<dbReference type="AlphaFoldDB" id="A0A4Z2DQ11"/>
<protein>
    <submittedName>
        <fullName evidence="2">Actin-binding LIM protein</fullName>
    </submittedName>
</protein>
<dbReference type="Proteomes" id="UP000311919">
    <property type="component" value="Unassembled WGS sequence"/>
</dbReference>
<dbReference type="GO" id="GO:0051015">
    <property type="term" value="F:actin filament binding"/>
    <property type="evidence" value="ECO:0007669"/>
    <property type="project" value="TreeGrafter"/>
</dbReference>
<dbReference type="STRING" id="6182.A0A4Z2DQ11"/>
<dbReference type="SUPFAM" id="SSF47050">
    <property type="entry name" value="VHP, Villin headpiece domain"/>
    <property type="match status" value="1"/>
</dbReference>
<accession>A0A4Z2DQ11</accession>
<reference evidence="2 3" key="1">
    <citation type="submission" date="2019-03" db="EMBL/GenBank/DDBJ databases">
        <title>An improved genome assembly of the fluke Schistosoma japonicum.</title>
        <authorList>
            <person name="Hu W."/>
            <person name="Luo F."/>
            <person name="Yin M."/>
            <person name="Mo X."/>
            <person name="Sun C."/>
            <person name="Wu Q."/>
            <person name="Zhu B."/>
            <person name="Xiang M."/>
            <person name="Wang J."/>
            <person name="Wang Y."/>
            <person name="Zhang T."/>
            <person name="Xu B."/>
            <person name="Zheng H."/>
            <person name="Feng Z."/>
        </authorList>
    </citation>
    <scope>NUCLEOTIDE SEQUENCE [LARGE SCALE GENOMIC DNA]</scope>
    <source>
        <strain evidence="2">HuSjv2</strain>
        <tissue evidence="2">Worms</tissue>
    </source>
</reference>
<feature type="domain" description="HP" evidence="1">
    <location>
        <begin position="21"/>
        <end position="86"/>
    </location>
</feature>
<evidence type="ECO:0000259" key="1">
    <source>
        <dbReference type="PROSITE" id="PS51089"/>
    </source>
</evidence>
<dbReference type="GO" id="GO:0007010">
    <property type="term" value="P:cytoskeleton organization"/>
    <property type="evidence" value="ECO:0007669"/>
    <property type="project" value="InterPro"/>
</dbReference>
<dbReference type="OrthoDB" id="1746725at2759"/>
<dbReference type="EMBL" id="SKCS01000070">
    <property type="protein sequence ID" value="TNN18615.1"/>
    <property type="molecule type" value="Genomic_DNA"/>
</dbReference>
<proteinExistence type="predicted"/>
<dbReference type="PANTHER" id="PTHR24213">
    <property type="entry name" value="ACTIN-BINDING LIM PROTEIN"/>
    <property type="match status" value="1"/>
</dbReference>
<name>A0A4Z2DQ11_SCHJA</name>
<sequence length="86" mass="10306">MAIQECNQLVYSNSLVFVFEIIRCSTYPYEMLKLSSNQLLKGVDRTQLECYLSSDEFESLFKMRLDTFQRLPEWKRNDLKKKLDLL</sequence>
<dbReference type="InterPro" id="IPR051618">
    <property type="entry name" value="Actin-binding_LIM"/>
</dbReference>
<dbReference type="GO" id="GO:0030032">
    <property type="term" value="P:lamellipodium assembly"/>
    <property type="evidence" value="ECO:0007669"/>
    <property type="project" value="TreeGrafter"/>
</dbReference>